<sequence>MAMEILPQEVVDQIASNLHRPDLKNLLLLSPKLRTAAEKYSDGFTDCTLRVRDLCEFEDKFRGPRFCWLRKLEYKLVLLPQRLPNRIRSTTDNAAEAKRNAEYLSSQIHQLFDCLKNLEEHDGPQSTIDLAITSPETRETEIRIPEAWLIRLLDSDRLPTLTSIGSLHLGSSPTQRQSNYFSRFDLRATLDLSLKLPGIESISAELFDEHNCDAEIDRIRVHGREDFARVAKSMSLQTRKAELRFQSQKAHQLLDHDAAMPKLILSGSSDSFSSSLRLLCQNLTQLRLSAIIDHSFFWPEDDNGSVWPNLESLEVKFHPVTPSGSWYFMGPRGEGKDVQGYPVEGVKYASQGPSADSDTIIFGHAPCRPSGWRLKPNPDTLYPLLTAFAKSAAKMPRLREAMIWSPIWWYLGDHVSSRFSYNKGFDMMNSQKSLGWGIGYTAPDADEKSGFVESDDDDVRLFEWRTGSWEADETLKHLFHNIGRERYGDEFEDDWDPDANQEDLFFEGFCRGERNV</sequence>
<evidence type="ECO:0000313" key="2">
    <source>
        <dbReference type="EMBL" id="EXF73549.1"/>
    </source>
</evidence>
<comment type="caution">
    <text evidence="2">The sequence shown here is derived from an EMBL/GenBank/DDBJ whole genome shotgun (WGS) entry which is preliminary data.</text>
</comment>
<proteinExistence type="predicted"/>
<reference evidence="2 3" key="1">
    <citation type="submission" date="2014-02" db="EMBL/GenBank/DDBJ databases">
        <title>The genome sequence of Colletotrichum fioriniae PJ7.</title>
        <authorList>
            <person name="Baroncelli R."/>
            <person name="Thon M.R."/>
        </authorList>
    </citation>
    <scope>NUCLEOTIDE SEQUENCE [LARGE SCALE GENOMIC DNA]</scope>
    <source>
        <strain evidence="2 3">PJ7</strain>
    </source>
</reference>
<accession>A0A010R759</accession>
<keyword evidence="3" id="KW-1185">Reference proteome</keyword>
<dbReference type="Proteomes" id="UP000020467">
    <property type="component" value="Unassembled WGS sequence"/>
</dbReference>
<gene>
    <name evidence="2" type="ORF">CFIO01_02841</name>
</gene>
<feature type="domain" description="F-box" evidence="1">
    <location>
        <begin position="1"/>
        <end position="47"/>
    </location>
</feature>
<dbReference type="InterPro" id="IPR001810">
    <property type="entry name" value="F-box_dom"/>
</dbReference>
<dbReference type="EMBL" id="JARH01001052">
    <property type="protein sequence ID" value="EXF73549.1"/>
    <property type="molecule type" value="Genomic_DNA"/>
</dbReference>
<dbReference type="eggNOG" id="ENOG502SQ9U">
    <property type="taxonomic scope" value="Eukaryota"/>
</dbReference>
<organism evidence="2 3">
    <name type="scientific">Colletotrichum fioriniae PJ7</name>
    <dbReference type="NCBI Taxonomy" id="1445577"/>
    <lineage>
        <taxon>Eukaryota</taxon>
        <taxon>Fungi</taxon>
        <taxon>Dikarya</taxon>
        <taxon>Ascomycota</taxon>
        <taxon>Pezizomycotina</taxon>
        <taxon>Sordariomycetes</taxon>
        <taxon>Hypocreomycetidae</taxon>
        <taxon>Glomerellales</taxon>
        <taxon>Glomerellaceae</taxon>
        <taxon>Colletotrichum</taxon>
        <taxon>Colletotrichum acutatum species complex</taxon>
    </lineage>
</organism>
<dbReference type="HOGENOM" id="CLU_029473_0_0_1"/>
<evidence type="ECO:0000259" key="1">
    <source>
        <dbReference type="PROSITE" id="PS50181"/>
    </source>
</evidence>
<dbReference type="KEGG" id="cfj:CFIO01_02841"/>
<name>A0A010R759_9PEZI</name>
<evidence type="ECO:0000313" key="3">
    <source>
        <dbReference type="Proteomes" id="UP000020467"/>
    </source>
</evidence>
<dbReference type="OrthoDB" id="5985073at2759"/>
<protein>
    <recommendedName>
        <fullName evidence="1">F-box domain-containing protein</fullName>
    </recommendedName>
</protein>
<dbReference type="AlphaFoldDB" id="A0A010R759"/>
<dbReference type="PROSITE" id="PS50181">
    <property type="entry name" value="FBOX"/>
    <property type="match status" value="1"/>
</dbReference>